<protein>
    <submittedName>
        <fullName evidence="1">Uncharacterized protein</fullName>
    </submittedName>
</protein>
<dbReference type="AlphaFoldDB" id="A0A835XZX6"/>
<reference evidence="1" key="1">
    <citation type="journal article" date="2020" name="bioRxiv">
        <title>Comparative genomics of Chlamydomonas.</title>
        <authorList>
            <person name="Craig R.J."/>
            <person name="Hasan A.R."/>
            <person name="Ness R.W."/>
            <person name="Keightley P.D."/>
        </authorList>
    </citation>
    <scope>NUCLEOTIDE SEQUENCE</scope>
    <source>
        <strain evidence="1">CCAP 11/70</strain>
    </source>
</reference>
<evidence type="ECO:0000313" key="2">
    <source>
        <dbReference type="Proteomes" id="UP000612055"/>
    </source>
</evidence>
<organism evidence="1 2">
    <name type="scientific">Edaphochlamys debaryana</name>
    <dbReference type="NCBI Taxonomy" id="47281"/>
    <lineage>
        <taxon>Eukaryota</taxon>
        <taxon>Viridiplantae</taxon>
        <taxon>Chlorophyta</taxon>
        <taxon>core chlorophytes</taxon>
        <taxon>Chlorophyceae</taxon>
        <taxon>CS clade</taxon>
        <taxon>Chlamydomonadales</taxon>
        <taxon>Chlamydomonadales incertae sedis</taxon>
        <taxon>Edaphochlamys</taxon>
    </lineage>
</organism>
<gene>
    <name evidence="1" type="ORF">HYH03_008552</name>
</gene>
<dbReference type="SUPFAM" id="SSF56784">
    <property type="entry name" value="HAD-like"/>
    <property type="match status" value="1"/>
</dbReference>
<accession>A0A835XZX6</accession>
<dbReference type="Proteomes" id="UP000612055">
    <property type="component" value="Unassembled WGS sequence"/>
</dbReference>
<sequence length="343" mass="37693">MLVARSRGGAPACCGPSTLIVRARFLRPCHHTLVNRRQAAARPVAVCSAPTDVFVLDFDGVILDSEPEITASAFEAAAQRWPELFGSGRVAPERRAALREAMRGVRPVLVRGYESMVMLRRLLRDPDCAATRDAILTRWEAELPRALAEWGESAEELNRLYEAVRNDWMTNRTDSWMALQVPYEGVGEALREMPFPYYIASSKAAHRVSALSGAVLGVDLPADSPRLFASLLPPEEKKAEALSTIASRPAAASPSTRLHFVDDRLDTLRAVQRAQGGQGGGRWRLYLADWGYNTPEERAVAAREPGVQVLSLPAFRELLRFGLVMGVDDGCEPTEEEVEAGVE</sequence>
<evidence type="ECO:0000313" key="1">
    <source>
        <dbReference type="EMBL" id="KAG2493125.1"/>
    </source>
</evidence>
<keyword evidence="2" id="KW-1185">Reference proteome</keyword>
<proteinExistence type="predicted"/>
<comment type="caution">
    <text evidence="1">The sequence shown here is derived from an EMBL/GenBank/DDBJ whole genome shotgun (WGS) entry which is preliminary data.</text>
</comment>
<dbReference type="OrthoDB" id="417952at2759"/>
<dbReference type="EMBL" id="JAEHOE010000039">
    <property type="protein sequence ID" value="KAG2493125.1"/>
    <property type="molecule type" value="Genomic_DNA"/>
</dbReference>
<dbReference type="InterPro" id="IPR036412">
    <property type="entry name" value="HAD-like_sf"/>
</dbReference>
<name>A0A835XZX6_9CHLO</name>